<gene>
    <name evidence="9" type="ORF">MNBD_BACTEROID03-2360</name>
</gene>
<accession>A0A3B0TCH8</accession>
<name>A0A3B0TCH8_9ZZZZ</name>
<proteinExistence type="inferred from homology"/>
<protein>
    <recommendedName>
        <fullName evidence="3">gluconokinase</fullName>
        <ecNumber evidence="3">2.7.1.12</ecNumber>
    </recommendedName>
</protein>
<dbReference type="InterPro" id="IPR006001">
    <property type="entry name" value="Therm_gnt_kin"/>
</dbReference>
<keyword evidence="4 9" id="KW-0808">Transferase</keyword>
<dbReference type="SUPFAM" id="SSF52540">
    <property type="entry name" value="P-loop containing nucleoside triphosphate hydrolases"/>
    <property type="match status" value="1"/>
</dbReference>
<keyword evidence="7" id="KW-0067">ATP-binding</keyword>
<dbReference type="PANTHER" id="PTHR43442:SF3">
    <property type="entry name" value="GLUCONOKINASE-RELATED"/>
    <property type="match status" value="1"/>
</dbReference>
<dbReference type="AlphaFoldDB" id="A0A3B0TCH8"/>
<evidence type="ECO:0000256" key="7">
    <source>
        <dbReference type="ARBA" id="ARBA00022840"/>
    </source>
</evidence>
<sequence>MIKAPIFYVMGVSGSGKSTIGNLLAKEFDIPFFDGDDYHPKANLQKMSKELPLNDDDRQSWLLLLNLLAVESKKILGASPRGIDRNLSFLFRRKPACLARQAPEY</sequence>
<evidence type="ECO:0000256" key="8">
    <source>
        <dbReference type="ARBA" id="ARBA00048090"/>
    </source>
</evidence>
<dbReference type="GO" id="GO:0046316">
    <property type="term" value="F:gluconokinase activity"/>
    <property type="evidence" value="ECO:0007669"/>
    <property type="project" value="UniProtKB-EC"/>
</dbReference>
<evidence type="ECO:0000256" key="5">
    <source>
        <dbReference type="ARBA" id="ARBA00022741"/>
    </source>
</evidence>
<dbReference type="InterPro" id="IPR027417">
    <property type="entry name" value="P-loop_NTPase"/>
</dbReference>
<dbReference type="Pfam" id="PF01202">
    <property type="entry name" value="SKI"/>
    <property type="match status" value="1"/>
</dbReference>
<comment type="pathway">
    <text evidence="1">Carbohydrate acid metabolism.</text>
</comment>
<dbReference type="EC" id="2.7.1.12" evidence="3"/>
<dbReference type="Gene3D" id="3.40.50.300">
    <property type="entry name" value="P-loop containing nucleotide triphosphate hydrolases"/>
    <property type="match status" value="1"/>
</dbReference>
<evidence type="ECO:0000313" key="9">
    <source>
        <dbReference type="EMBL" id="VAW15748.1"/>
    </source>
</evidence>
<dbReference type="CDD" id="cd02021">
    <property type="entry name" value="GntK"/>
    <property type="match status" value="1"/>
</dbReference>
<evidence type="ECO:0000256" key="6">
    <source>
        <dbReference type="ARBA" id="ARBA00022777"/>
    </source>
</evidence>
<comment type="similarity">
    <text evidence="2">Belongs to the gluconokinase GntK/GntV family.</text>
</comment>
<keyword evidence="5" id="KW-0547">Nucleotide-binding</keyword>
<evidence type="ECO:0000256" key="4">
    <source>
        <dbReference type="ARBA" id="ARBA00022679"/>
    </source>
</evidence>
<dbReference type="InterPro" id="IPR031322">
    <property type="entry name" value="Shikimate/glucono_kinase"/>
</dbReference>
<evidence type="ECO:0000256" key="1">
    <source>
        <dbReference type="ARBA" id="ARBA00004761"/>
    </source>
</evidence>
<evidence type="ECO:0000256" key="3">
    <source>
        <dbReference type="ARBA" id="ARBA00012054"/>
    </source>
</evidence>
<comment type="catalytic activity">
    <reaction evidence="8">
        <text>D-gluconate + ATP = 6-phospho-D-gluconate + ADP + H(+)</text>
        <dbReference type="Rhea" id="RHEA:19433"/>
        <dbReference type="ChEBI" id="CHEBI:15378"/>
        <dbReference type="ChEBI" id="CHEBI:18391"/>
        <dbReference type="ChEBI" id="CHEBI:30616"/>
        <dbReference type="ChEBI" id="CHEBI:58759"/>
        <dbReference type="ChEBI" id="CHEBI:456216"/>
        <dbReference type="EC" id="2.7.1.12"/>
    </reaction>
</comment>
<dbReference type="PANTHER" id="PTHR43442">
    <property type="entry name" value="GLUCONOKINASE-RELATED"/>
    <property type="match status" value="1"/>
</dbReference>
<organism evidence="9">
    <name type="scientific">hydrothermal vent metagenome</name>
    <dbReference type="NCBI Taxonomy" id="652676"/>
    <lineage>
        <taxon>unclassified sequences</taxon>
        <taxon>metagenomes</taxon>
        <taxon>ecological metagenomes</taxon>
    </lineage>
</organism>
<dbReference type="GO" id="GO:0005524">
    <property type="term" value="F:ATP binding"/>
    <property type="evidence" value="ECO:0007669"/>
    <property type="project" value="UniProtKB-KW"/>
</dbReference>
<evidence type="ECO:0000256" key="2">
    <source>
        <dbReference type="ARBA" id="ARBA00008420"/>
    </source>
</evidence>
<dbReference type="EMBL" id="UOEL01000127">
    <property type="protein sequence ID" value="VAW15748.1"/>
    <property type="molecule type" value="Genomic_DNA"/>
</dbReference>
<keyword evidence="6 9" id="KW-0418">Kinase</keyword>
<reference evidence="9" key="1">
    <citation type="submission" date="2018-06" db="EMBL/GenBank/DDBJ databases">
        <authorList>
            <person name="Zhirakovskaya E."/>
        </authorList>
    </citation>
    <scope>NUCLEOTIDE SEQUENCE</scope>
</reference>
<dbReference type="GO" id="GO:0005737">
    <property type="term" value="C:cytoplasm"/>
    <property type="evidence" value="ECO:0007669"/>
    <property type="project" value="TreeGrafter"/>
</dbReference>
<dbReference type="GO" id="GO:0005975">
    <property type="term" value="P:carbohydrate metabolic process"/>
    <property type="evidence" value="ECO:0007669"/>
    <property type="project" value="InterPro"/>
</dbReference>